<feature type="compositionally biased region" description="Basic and acidic residues" evidence="1">
    <location>
        <begin position="124"/>
        <end position="137"/>
    </location>
</feature>
<evidence type="ECO:0008006" key="4">
    <source>
        <dbReference type="Google" id="ProtNLM"/>
    </source>
</evidence>
<comment type="caution">
    <text evidence="2">The sequence shown here is derived from an EMBL/GenBank/DDBJ whole genome shotgun (WGS) entry which is preliminary data.</text>
</comment>
<feature type="compositionally biased region" description="Polar residues" evidence="1">
    <location>
        <begin position="138"/>
        <end position="147"/>
    </location>
</feature>
<proteinExistence type="predicted"/>
<dbReference type="AlphaFoldDB" id="A0A8S9WLP2"/>
<evidence type="ECO:0000256" key="1">
    <source>
        <dbReference type="SAM" id="MobiDB-lite"/>
    </source>
</evidence>
<reference evidence="2" key="1">
    <citation type="journal article" date="2021" name="Mol. Ecol. Resour.">
        <title>Apolygus lucorum genome provides insights into omnivorousness and mesophyll feeding.</title>
        <authorList>
            <person name="Liu Y."/>
            <person name="Liu H."/>
            <person name="Wang H."/>
            <person name="Huang T."/>
            <person name="Liu B."/>
            <person name="Yang B."/>
            <person name="Yin L."/>
            <person name="Li B."/>
            <person name="Zhang Y."/>
            <person name="Zhang S."/>
            <person name="Jiang F."/>
            <person name="Zhang X."/>
            <person name="Ren Y."/>
            <person name="Wang B."/>
            <person name="Wang S."/>
            <person name="Lu Y."/>
            <person name="Wu K."/>
            <person name="Fan W."/>
            <person name="Wang G."/>
        </authorList>
    </citation>
    <scope>NUCLEOTIDE SEQUENCE</scope>
    <source>
        <strain evidence="2">12Hb</strain>
    </source>
</reference>
<dbReference type="Proteomes" id="UP000466442">
    <property type="component" value="Unassembled WGS sequence"/>
</dbReference>
<feature type="non-terminal residue" evidence="2">
    <location>
        <position position="325"/>
    </location>
</feature>
<feature type="region of interest" description="Disordered" evidence="1">
    <location>
        <begin position="117"/>
        <end position="165"/>
    </location>
</feature>
<keyword evidence="3" id="KW-1185">Reference proteome</keyword>
<feature type="region of interest" description="Disordered" evidence="1">
    <location>
        <begin position="198"/>
        <end position="257"/>
    </location>
</feature>
<evidence type="ECO:0000313" key="2">
    <source>
        <dbReference type="EMBL" id="KAF6197743.1"/>
    </source>
</evidence>
<accession>A0A8S9WLP2</accession>
<evidence type="ECO:0000313" key="3">
    <source>
        <dbReference type="Proteomes" id="UP000466442"/>
    </source>
</evidence>
<gene>
    <name evidence="2" type="ORF">GE061_008709</name>
</gene>
<dbReference type="OrthoDB" id="10044176at2759"/>
<organism evidence="2 3">
    <name type="scientific">Apolygus lucorum</name>
    <name type="common">Small green plant bug</name>
    <name type="synonym">Lygocoris lucorum</name>
    <dbReference type="NCBI Taxonomy" id="248454"/>
    <lineage>
        <taxon>Eukaryota</taxon>
        <taxon>Metazoa</taxon>
        <taxon>Ecdysozoa</taxon>
        <taxon>Arthropoda</taxon>
        <taxon>Hexapoda</taxon>
        <taxon>Insecta</taxon>
        <taxon>Pterygota</taxon>
        <taxon>Neoptera</taxon>
        <taxon>Paraneoptera</taxon>
        <taxon>Hemiptera</taxon>
        <taxon>Heteroptera</taxon>
        <taxon>Panheteroptera</taxon>
        <taxon>Cimicomorpha</taxon>
        <taxon>Miridae</taxon>
        <taxon>Mirini</taxon>
        <taxon>Apolygus</taxon>
    </lineage>
</organism>
<sequence length="325" mass="36863">MKIGSRFFKVERYIPKIRVCTSCHRYGHLANTCKAQPRCKACGNVNPDHEHLCSSHKCLACFGSGHFFGNRNCPVLKLLIANSIAIYERRVFISDIIKSFFNNNKALRSQKEVEKTFQRNTKNHPPEDGKHECRRPESASTRFNLTPPSAKLLNLPPLREQGQPTALTYPSEGIEAIQPKHPTFSSIVRSTYSTPIWNQDNSHQHSHFRKKQNLKPITHDNSTPTSNRESDDMDTPHASASGYGKGQYSPYSQRNSPVDKESLKELTFDWFPSCSRLLTSPFIFENIMSSKALKYLVTYRMLKSSCNGHNCSGHGECLNGTCFCE</sequence>
<protein>
    <recommendedName>
        <fullName evidence="4">CCHC-type domain-containing protein</fullName>
    </recommendedName>
</protein>
<feature type="compositionally biased region" description="Basic residues" evidence="1">
    <location>
        <begin position="204"/>
        <end position="213"/>
    </location>
</feature>
<dbReference type="EMBL" id="WIXP02000017">
    <property type="protein sequence ID" value="KAF6197743.1"/>
    <property type="molecule type" value="Genomic_DNA"/>
</dbReference>
<name>A0A8S9WLP2_APOLU</name>